<proteinExistence type="predicted"/>
<gene>
    <name evidence="9" type="ORF">DK846_06505</name>
</gene>
<dbReference type="InterPro" id="IPR013785">
    <property type="entry name" value="Aldolase_TIM"/>
</dbReference>
<dbReference type="InterPro" id="IPR003739">
    <property type="entry name" value="Lys_aminomutase/Glu_NH3_mut"/>
</dbReference>
<keyword evidence="5" id="KW-0663">Pyridoxal phosphate</keyword>
<evidence type="ECO:0000259" key="8">
    <source>
        <dbReference type="PROSITE" id="PS51918"/>
    </source>
</evidence>
<dbReference type="InterPro" id="IPR007197">
    <property type="entry name" value="rSAM"/>
</dbReference>
<dbReference type="OrthoDB" id="21308at2157"/>
<organism evidence="9 10">
    <name type="scientific">Methanospirillum lacunae</name>
    <dbReference type="NCBI Taxonomy" id="668570"/>
    <lineage>
        <taxon>Archaea</taxon>
        <taxon>Methanobacteriati</taxon>
        <taxon>Methanobacteriota</taxon>
        <taxon>Stenosarchaea group</taxon>
        <taxon>Methanomicrobia</taxon>
        <taxon>Methanomicrobiales</taxon>
        <taxon>Methanospirillaceae</taxon>
        <taxon>Methanospirillum</taxon>
    </lineage>
</organism>
<dbReference type="GeneID" id="97548706"/>
<comment type="cofactor">
    <cofactor evidence="1">
        <name>pyridoxal 5'-phosphate</name>
        <dbReference type="ChEBI" id="CHEBI:597326"/>
    </cofactor>
</comment>
<dbReference type="SFLD" id="SFLDS00029">
    <property type="entry name" value="Radical_SAM"/>
    <property type="match status" value="1"/>
</dbReference>
<dbReference type="NCBIfam" id="TIGR00238">
    <property type="entry name" value="KamA family radical SAM protein"/>
    <property type="match status" value="1"/>
</dbReference>
<dbReference type="CDD" id="cd01335">
    <property type="entry name" value="Radical_SAM"/>
    <property type="match status" value="1"/>
</dbReference>
<dbReference type="Proteomes" id="UP000245657">
    <property type="component" value="Unassembled WGS sequence"/>
</dbReference>
<keyword evidence="7" id="KW-0411">Iron-sulfur</keyword>
<keyword evidence="4" id="KW-0479">Metal-binding</keyword>
<comment type="caution">
    <text evidence="9">The sequence shown here is derived from an EMBL/GenBank/DDBJ whole genome shotgun (WGS) entry which is preliminary data.</text>
</comment>
<dbReference type="EMBL" id="QGMY01000006">
    <property type="protein sequence ID" value="PWR72613.1"/>
    <property type="molecule type" value="Genomic_DNA"/>
</dbReference>
<sequence length="374" mass="42239">MSTKYYNSVHETSLSDVLDPDQVLKMEDVERVYPFRSNEYYLSLINHNNPNDPIKRIILPDPCELANPGSLDPSGEEEYSPLPGVQHKYPQTAMLLVSNTCGGICRFCFRKRLFTGENPPPICDTKKAVDYLQTQKDLTDVLLSGGDPLMLGASKLDQILSMIRELPTKPIIRIGTKIPAYDPHRLTDDSDLRDVLAKHTSPEEKIYLISHFNHPQEITSSSKAAISALKNTGAELTNQTPILQGINNEPDIMASLFNILSKLGVPPYYVFQCRPTSGNRHLTVPIEQAMHVIHEAQSCCSGLTKRARYIMSHKSGKIEIVGKTSKHIFMKYHQAASLSDLNSMLVFKPNSRARWLEDYQHRLTDMVPKMTWLF</sequence>
<keyword evidence="6" id="KW-0408">Iron</keyword>
<evidence type="ECO:0000256" key="3">
    <source>
        <dbReference type="ARBA" id="ARBA00022691"/>
    </source>
</evidence>
<name>A0A2V2NBE2_9EURY</name>
<accession>A0A2V2NBE2</accession>
<dbReference type="AlphaFoldDB" id="A0A2V2NBE2"/>
<feature type="domain" description="Radical SAM core" evidence="8">
    <location>
        <begin position="87"/>
        <end position="306"/>
    </location>
</feature>
<keyword evidence="3" id="KW-0949">S-adenosyl-L-methionine</keyword>
<dbReference type="GO" id="GO:0046872">
    <property type="term" value="F:metal ion binding"/>
    <property type="evidence" value="ECO:0007669"/>
    <property type="project" value="UniProtKB-KW"/>
</dbReference>
<evidence type="ECO:0000256" key="1">
    <source>
        <dbReference type="ARBA" id="ARBA00001933"/>
    </source>
</evidence>
<dbReference type="RefSeq" id="WP_109968124.1">
    <property type="nucleotide sequence ID" value="NZ_CP176093.1"/>
</dbReference>
<dbReference type="PANTHER" id="PTHR30538:SF0">
    <property type="entry name" value="L-LYSINE 2,3-AMINOMUTASE AQ_1632-RELATED"/>
    <property type="match status" value="1"/>
</dbReference>
<evidence type="ECO:0000256" key="7">
    <source>
        <dbReference type="ARBA" id="ARBA00023014"/>
    </source>
</evidence>
<evidence type="ECO:0000256" key="5">
    <source>
        <dbReference type="ARBA" id="ARBA00022898"/>
    </source>
</evidence>
<dbReference type="SUPFAM" id="SSF102114">
    <property type="entry name" value="Radical SAM enzymes"/>
    <property type="match status" value="1"/>
</dbReference>
<evidence type="ECO:0000256" key="4">
    <source>
        <dbReference type="ARBA" id="ARBA00022723"/>
    </source>
</evidence>
<evidence type="ECO:0000313" key="10">
    <source>
        <dbReference type="Proteomes" id="UP000245657"/>
    </source>
</evidence>
<reference evidence="9 10" key="1">
    <citation type="submission" date="2018-05" db="EMBL/GenBank/DDBJ databases">
        <title>Draft genome of Methanospirillum lacunae Ki8-1.</title>
        <authorList>
            <person name="Dueholm M.S."/>
            <person name="Nielsen P.H."/>
            <person name="Bakmann L.F."/>
            <person name="Otzen D.E."/>
        </authorList>
    </citation>
    <scope>NUCLEOTIDE SEQUENCE [LARGE SCALE GENOMIC DNA]</scope>
    <source>
        <strain evidence="9 10">Ki8-1</strain>
    </source>
</reference>
<dbReference type="SFLD" id="SFLDG01070">
    <property type="entry name" value="PLP-dependent"/>
    <property type="match status" value="1"/>
</dbReference>
<protein>
    <submittedName>
        <fullName evidence="9">KamA family radical SAM protein</fullName>
    </submittedName>
</protein>
<dbReference type="InterPro" id="IPR058240">
    <property type="entry name" value="rSAM_sf"/>
</dbReference>
<dbReference type="PROSITE" id="PS51918">
    <property type="entry name" value="RADICAL_SAM"/>
    <property type="match status" value="1"/>
</dbReference>
<dbReference type="PANTHER" id="PTHR30538">
    <property type="entry name" value="LYSINE 2,3-AMINOMUTASE-RELATED"/>
    <property type="match status" value="1"/>
</dbReference>
<evidence type="ECO:0000313" key="9">
    <source>
        <dbReference type="EMBL" id="PWR72613.1"/>
    </source>
</evidence>
<evidence type="ECO:0000256" key="6">
    <source>
        <dbReference type="ARBA" id="ARBA00023004"/>
    </source>
</evidence>
<evidence type="ECO:0000256" key="2">
    <source>
        <dbReference type="ARBA" id="ARBA00022485"/>
    </source>
</evidence>
<dbReference type="GO" id="GO:0003824">
    <property type="term" value="F:catalytic activity"/>
    <property type="evidence" value="ECO:0007669"/>
    <property type="project" value="InterPro"/>
</dbReference>
<keyword evidence="10" id="KW-1185">Reference proteome</keyword>
<dbReference type="GO" id="GO:0051539">
    <property type="term" value="F:4 iron, 4 sulfur cluster binding"/>
    <property type="evidence" value="ECO:0007669"/>
    <property type="project" value="UniProtKB-KW"/>
</dbReference>
<dbReference type="Gene3D" id="3.20.20.70">
    <property type="entry name" value="Aldolase class I"/>
    <property type="match status" value="1"/>
</dbReference>
<keyword evidence="2" id="KW-0004">4Fe-4S</keyword>